<evidence type="ECO:0000256" key="4">
    <source>
        <dbReference type="ARBA" id="ARBA00022655"/>
    </source>
</evidence>
<accession>A0ABS1DBX6</accession>
<evidence type="ECO:0000256" key="3">
    <source>
        <dbReference type="ARBA" id="ARBA00022598"/>
    </source>
</evidence>
<evidence type="ECO:0000313" key="9">
    <source>
        <dbReference type="EMBL" id="MBK1667900.1"/>
    </source>
</evidence>
<comment type="function">
    <text evidence="8">Catalyzes the condensation of pantoate with beta-alanine in an ATP-dependent reaction via a pantoyl-adenylate intermediate.</text>
</comment>
<comment type="similarity">
    <text evidence="2 8">Belongs to the pantothenate synthetase family.</text>
</comment>
<dbReference type="NCBIfam" id="TIGR00018">
    <property type="entry name" value="panC"/>
    <property type="match status" value="1"/>
</dbReference>
<comment type="subcellular location">
    <subcellularLocation>
        <location evidence="8">Cytoplasm</location>
    </subcellularLocation>
</comment>
<comment type="pathway">
    <text evidence="1 8">Cofactor biosynthesis; (R)-pantothenate biosynthesis; (R)-pantothenate from (R)-pantoate and beta-alanine: step 1/1.</text>
</comment>
<feature type="active site" description="Proton donor" evidence="8">
    <location>
        <position position="50"/>
    </location>
</feature>
<evidence type="ECO:0000256" key="2">
    <source>
        <dbReference type="ARBA" id="ARBA00009256"/>
    </source>
</evidence>
<feature type="binding site" evidence="8">
    <location>
        <begin position="160"/>
        <end position="163"/>
    </location>
    <ligand>
        <name>ATP</name>
        <dbReference type="ChEBI" id="CHEBI:30616"/>
    </ligand>
</feature>
<dbReference type="InterPro" id="IPR014729">
    <property type="entry name" value="Rossmann-like_a/b/a_fold"/>
</dbReference>
<dbReference type="GO" id="GO:0016874">
    <property type="term" value="F:ligase activity"/>
    <property type="evidence" value="ECO:0007669"/>
    <property type="project" value="UniProtKB-KW"/>
</dbReference>
<feature type="binding site" evidence="8">
    <location>
        <position position="74"/>
    </location>
    <ligand>
        <name>beta-alanine</name>
        <dbReference type="ChEBI" id="CHEBI:57966"/>
    </ligand>
</feature>
<keyword evidence="5 8" id="KW-0547">Nucleotide-binding</keyword>
<dbReference type="Pfam" id="PF02569">
    <property type="entry name" value="Pantoate_ligase"/>
    <property type="match status" value="1"/>
</dbReference>
<comment type="miscellaneous">
    <text evidence="8">The reaction proceeds by a bi uni uni bi ping pong mechanism.</text>
</comment>
<dbReference type="EC" id="6.3.2.1" evidence="8"/>
<dbReference type="SUPFAM" id="SSF52374">
    <property type="entry name" value="Nucleotidylyl transferase"/>
    <property type="match status" value="1"/>
</dbReference>
<dbReference type="InterPro" id="IPR042176">
    <property type="entry name" value="Pantoate_ligase_C"/>
</dbReference>
<evidence type="ECO:0000256" key="8">
    <source>
        <dbReference type="HAMAP-Rule" id="MF_00158"/>
    </source>
</evidence>
<feature type="binding site" evidence="8">
    <location>
        <begin position="43"/>
        <end position="50"/>
    </location>
    <ligand>
        <name>ATP</name>
        <dbReference type="ChEBI" id="CHEBI:30616"/>
    </ligand>
</feature>
<dbReference type="CDD" id="cd00560">
    <property type="entry name" value="PanC"/>
    <property type="match status" value="1"/>
</dbReference>
<keyword evidence="4 8" id="KW-0566">Pantothenate biosynthesis</keyword>
<evidence type="ECO:0000313" key="10">
    <source>
        <dbReference type="Proteomes" id="UP001296873"/>
    </source>
</evidence>
<sequence length="297" mass="32067">MTRAAMQTASQSELQIVRSVADLRRQVGAMRGRGESVALVPTMGALHDGHLALIRHARRRCRHVVASLFVNPKQFDRPDDLAAYPRDEAGDREQLAANGCDLLFAPGVAQMYPAGFATSVNVAQVTEPLEGAHRPGHFAGVATVVAKLLLQCLPDVAAFGEKDYQQLITIQRMVRDLDIPVEIDGVPTVREADGLALSSRNRRLSADARARAAEIHAVLTDSADALADGRGSAATILAKGRARLGRAGFEPIDYLDLRAADDLTQLDRADRPARLLVAAWLDGVRLIDNVPVVPARR</sequence>
<evidence type="ECO:0000256" key="7">
    <source>
        <dbReference type="ARBA" id="ARBA00048258"/>
    </source>
</evidence>
<evidence type="ECO:0000256" key="5">
    <source>
        <dbReference type="ARBA" id="ARBA00022741"/>
    </source>
</evidence>
<dbReference type="InterPro" id="IPR003721">
    <property type="entry name" value="Pantoate_ligase"/>
</dbReference>
<keyword evidence="3 8" id="KW-0436">Ligase</keyword>
<reference evidence="9 10" key="1">
    <citation type="journal article" date="2020" name="Microorganisms">
        <title>Osmotic Adaptation and Compatible Solute Biosynthesis of Phototrophic Bacteria as Revealed from Genome Analyses.</title>
        <authorList>
            <person name="Imhoff J.F."/>
            <person name="Rahn T."/>
            <person name="Kunzel S."/>
            <person name="Keller A."/>
            <person name="Neulinger S.C."/>
        </authorList>
    </citation>
    <scope>NUCLEOTIDE SEQUENCE [LARGE SCALE GENOMIC DNA]</scope>
    <source>
        <strain evidence="9 10">DSM 9895</strain>
    </source>
</reference>
<dbReference type="HAMAP" id="MF_00158">
    <property type="entry name" value="PanC"/>
    <property type="match status" value="1"/>
</dbReference>
<evidence type="ECO:0000256" key="1">
    <source>
        <dbReference type="ARBA" id="ARBA00004990"/>
    </source>
</evidence>
<dbReference type="PANTHER" id="PTHR21299">
    <property type="entry name" value="CYTIDYLATE KINASE/PANTOATE-BETA-ALANINE LIGASE"/>
    <property type="match status" value="1"/>
</dbReference>
<feature type="binding site" evidence="8">
    <location>
        <begin position="197"/>
        <end position="200"/>
    </location>
    <ligand>
        <name>ATP</name>
        <dbReference type="ChEBI" id="CHEBI:30616"/>
    </ligand>
</feature>
<dbReference type="Proteomes" id="UP001296873">
    <property type="component" value="Unassembled WGS sequence"/>
</dbReference>
<keyword evidence="8" id="KW-0963">Cytoplasm</keyword>
<dbReference type="PANTHER" id="PTHR21299:SF1">
    <property type="entry name" value="PANTOATE--BETA-ALANINE LIGASE"/>
    <property type="match status" value="1"/>
</dbReference>
<feature type="binding site" evidence="8">
    <location>
        <position position="189"/>
    </location>
    <ligand>
        <name>ATP</name>
        <dbReference type="ChEBI" id="CHEBI:30616"/>
    </ligand>
</feature>
<dbReference type="RefSeq" id="WP_242480410.1">
    <property type="nucleotide sequence ID" value="NZ_NRRL01000013.1"/>
</dbReference>
<protein>
    <recommendedName>
        <fullName evidence="8">Pantothenate synthetase</fullName>
        <shortName evidence="8">PS</shortName>
        <ecNumber evidence="8">6.3.2.1</ecNumber>
    </recommendedName>
    <alternativeName>
        <fullName evidence="8">Pantoate--beta-alanine ligase</fullName>
    </alternativeName>
    <alternativeName>
        <fullName evidence="8">Pantoate-activating enzyme</fullName>
    </alternativeName>
</protein>
<name>A0ABS1DBX6_9PROT</name>
<keyword evidence="10" id="KW-1185">Reference proteome</keyword>
<feature type="binding site" evidence="8">
    <location>
        <position position="74"/>
    </location>
    <ligand>
        <name>(R)-pantoate</name>
        <dbReference type="ChEBI" id="CHEBI:15980"/>
    </ligand>
</feature>
<organism evidence="9 10">
    <name type="scientific">Rhodovibrio sodomensis</name>
    <dbReference type="NCBI Taxonomy" id="1088"/>
    <lineage>
        <taxon>Bacteria</taxon>
        <taxon>Pseudomonadati</taxon>
        <taxon>Pseudomonadota</taxon>
        <taxon>Alphaproteobacteria</taxon>
        <taxon>Rhodospirillales</taxon>
        <taxon>Rhodovibrionaceae</taxon>
        <taxon>Rhodovibrio</taxon>
    </lineage>
</organism>
<proteinExistence type="inferred from homology"/>
<feature type="binding site" evidence="8">
    <location>
        <position position="166"/>
    </location>
    <ligand>
        <name>(R)-pantoate</name>
        <dbReference type="ChEBI" id="CHEBI:15980"/>
    </ligand>
</feature>
<dbReference type="EMBL" id="NRRL01000013">
    <property type="protein sequence ID" value="MBK1667900.1"/>
    <property type="molecule type" value="Genomic_DNA"/>
</dbReference>
<evidence type="ECO:0000256" key="6">
    <source>
        <dbReference type="ARBA" id="ARBA00022840"/>
    </source>
</evidence>
<comment type="caution">
    <text evidence="9">The sequence shown here is derived from an EMBL/GenBank/DDBJ whole genome shotgun (WGS) entry which is preliminary data.</text>
</comment>
<comment type="subunit">
    <text evidence="8">Homodimer.</text>
</comment>
<dbReference type="Gene3D" id="3.40.50.620">
    <property type="entry name" value="HUPs"/>
    <property type="match status" value="1"/>
</dbReference>
<comment type="catalytic activity">
    <reaction evidence="7 8">
        <text>(R)-pantoate + beta-alanine + ATP = (R)-pantothenate + AMP + diphosphate + H(+)</text>
        <dbReference type="Rhea" id="RHEA:10912"/>
        <dbReference type="ChEBI" id="CHEBI:15378"/>
        <dbReference type="ChEBI" id="CHEBI:15980"/>
        <dbReference type="ChEBI" id="CHEBI:29032"/>
        <dbReference type="ChEBI" id="CHEBI:30616"/>
        <dbReference type="ChEBI" id="CHEBI:33019"/>
        <dbReference type="ChEBI" id="CHEBI:57966"/>
        <dbReference type="ChEBI" id="CHEBI:456215"/>
        <dbReference type="EC" id="6.3.2.1"/>
    </reaction>
</comment>
<dbReference type="Gene3D" id="3.30.1300.10">
    <property type="entry name" value="Pantoate-beta-alanine ligase, C-terminal domain"/>
    <property type="match status" value="1"/>
</dbReference>
<keyword evidence="6 8" id="KW-0067">ATP-binding</keyword>
<gene>
    <name evidence="8" type="primary">panC</name>
    <name evidence="9" type="ORF">CKO28_07610</name>
</gene>